<feature type="coiled-coil region" evidence="6">
    <location>
        <begin position="69"/>
        <end position="96"/>
    </location>
</feature>
<keyword evidence="5" id="KW-0469">Meiosis</keyword>
<sequence length="101" mass="11061">MRELFGCSTEPAIGDISTNLGQSVSKLATQKVLVACAERGVITSKAYGKQTVFVANQNDDTNAISPEDLAALVENNDHLRKEHQSLNEQIAHYNKGKCTWK</sequence>
<dbReference type="GO" id="GO:0120231">
    <property type="term" value="C:DNA recombinase auxiliary factor complex"/>
    <property type="evidence" value="ECO:0007669"/>
    <property type="project" value="TreeGrafter"/>
</dbReference>
<dbReference type="GO" id="GO:0000794">
    <property type="term" value="C:condensed nuclear chromosome"/>
    <property type="evidence" value="ECO:0007669"/>
    <property type="project" value="TreeGrafter"/>
</dbReference>
<evidence type="ECO:0000313" key="9">
    <source>
        <dbReference type="Proteomes" id="UP000306954"/>
    </source>
</evidence>
<feature type="domain" description="Homologous-pairing protein 2 winged helix" evidence="7">
    <location>
        <begin position="13"/>
        <end position="56"/>
    </location>
</feature>
<evidence type="ECO:0000256" key="5">
    <source>
        <dbReference type="ARBA" id="ARBA00023254"/>
    </source>
</evidence>
<comment type="caution">
    <text evidence="8">The sequence shown here is derived from an EMBL/GenBank/DDBJ whole genome shotgun (WGS) entry which is preliminary data.</text>
</comment>
<evidence type="ECO:0000313" key="8">
    <source>
        <dbReference type="EMBL" id="TIB10292.1"/>
    </source>
</evidence>
<dbReference type="OrthoDB" id="272266at2759"/>
<keyword evidence="4" id="KW-0539">Nucleus</keyword>
<dbReference type="InterPro" id="IPR010776">
    <property type="entry name" value="Hop2_WH_dom"/>
</dbReference>
<evidence type="ECO:0000256" key="4">
    <source>
        <dbReference type="ARBA" id="ARBA00023242"/>
    </source>
</evidence>
<protein>
    <recommendedName>
        <fullName evidence="7">Homologous-pairing protein 2 winged helix domain-containing protein</fullName>
    </recommendedName>
</protein>
<comment type="subcellular location">
    <subcellularLocation>
        <location evidence="1">Nucleus</location>
    </subcellularLocation>
</comment>
<dbReference type="PANTHER" id="PTHR15938">
    <property type="entry name" value="TBP-1 INTERACTING PROTEIN"/>
    <property type="match status" value="1"/>
</dbReference>
<proteinExistence type="inferred from homology"/>
<keyword evidence="6" id="KW-0175">Coiled coil</keyword>
<evidence type="ECO:0000256" key="6">
    <source>
        <dbReference type="SAM" id="Coils"/>
    </source>
</evidence>
<dbReference type="GO" id="GO:0120230">
    <property type="term" value="F:recombinase activator activity"/>
    <property type="evidence" value="ECO:0007669"/>
    <property type="project" value="TreeGrafter"/>
</dbReference>
<dbReference type="Proteomes" id="UP000306954">
    <property type="component" value="Unassembled WGS sequence"/>
</dbReference>
<keyword evidence="3" id="KW-0233">DNA recombination</keyword>
<evidence type="ECO:0000259" key="7">
    <source>
        <dbReference type="Pfam" id="PF07106"/>
    </source>
</evidence>
<dbReference type="InterPro" id="IPR036388">
    <property type="entry name" value="WH-like_DNA-bd_sf"/>
</dbReference>
<dbReference type="GO" id="GO:0007129">
    <property type="term" value="P:homologous chromosome pairing at meiosis"/>
    <property type="evidence" value="ECO:0007669"/>
    <property type="project" value="TreeGrafter"/>
</dbReference>
<name>A0A4T0L156_WALIC</name>
<accession>A0A4T0L156</accession>
<dbReference type="Pfam" id="PF07106">
    <property type="entry name" value="WHD_TBPIP"/>
    <property type="match status" value="1"/>
</dbReference>
<evidence type="ECO:0000256" key="2">
    <source>
        <dbReference type="ARBA" id="ARBA00007922"/>
    </source>
</evidence>
<dbReference type="PANTHER" id="PTHR15938:SF0">
    <property type="entry name" value="HOMOLOGOUS-PAIRING PROTEIN 2 HOMOLOG"/>
    <property type="match status" value="1"/>
</dbReference>
<dbReference type="AlphaFoldDB" id="A0A4T0L156"/>
<dbReference type="Gene3D" id="1.10.10.10">
    <property type="entry name" value="Winged helix-like DNA-binding domain superfamily/Winged helix DNA-binding domain"/>
    <property type="match status" value="1"/>
</dbReference>
<dbReference type="EMBL" id="SPOF01000032">
    <property type="protein sequence ID" value="TIB10292.1"/>
    <property type="molecule type" value="Genomic_DNA"/>
</dbReference>
<evidence type="ECO:0000256" key="3">
    <source>
        <dbReference type="ARBA" id="ARBA00023172"/>
    </source>
</evidence>
<dbReference type="GO" id="GO:0000709">
    <property type="term" value="P:meiotic joint molecule formation"/>
    <property type="evidence" value="ECO:0007669"/>
    <property type="project" value="TreeGrafter"/>
</dbReference>
<dbReference type="GO" id="GO:0003690">
    <property type="term" value="F:double-stranded DNA binding"/>
    <property type="evidence" value="ECO:0007669"/>
    <property type="project" value="TreeGrafter"/>
</dbReference>
<gene>
    <name evidence="8" type="ORF">E3P90_02908</name>
</gene>
<reference evidence="8 9" key="1">
    <citation type="submission" date="2019-03" db="EMBL/GenBank/DDBJ databases">
        <title>Sequencing 23 genomes of Wallemia ichthyophaga.</title>
        <authorList>
            <person name="Gostincar C."/>
        </authorList>
    </citation>
    <scope>NUCLEOTIDE SEQUENCE [LARGE SCALE GENOMIC DNA]</scope>
    <source>
        <strain evidence="8 9">EXF-8621</strain>
    </source>
</reference>
<organism evidence="8 9">
    <name type="scientific">Wallemia ichthyophaga</name>
    <dbReference type="NCBI Taxonomy" id="245174"/>
    <lineage>
        <taxon>Eukaryota</taxon>
        <taxon>Fungi</taxon>
        <taxon>Dikarya</taxon>
        <taxon>Basidiomycota</taxon>
        <taxon>Wallemiomycotina</taxon>
        <taxon>Wallemiomycetes</taxon>
        <taxon>Wallemiales</taxon>
        <taxon>Wallemiaceae</taxon>
        <taxon>Wallemia</taxon>
    </lineage>
</organism>
<dbReference type="GO" id="GO:0010774">
    <property type="term" value="P:meiotic strand invasion involved in reciprocal meiotic recombination"/>
    <property type="evidence" value="ECO:0007669"/>
    <property type="project" value="TreeGrafter"/>
</dbReference>
<evidence type="ECO:0000256" key="1">
    <source>
        <dbReference type="ARBA" id="ARBA00004123"/>
    </source>
</evidence>
<comment type="similarity">
    <text evidence="2">Belongs to the HOP2 family.</text>
</comment>